<comment type="caution">
    <text evidence="1">The sequence shown here is derived from an EMBL/GenBank/DDBJ whole genome shotgun (WGS) entry which is preliminary data.</text>
</comment>
<organism evidence="1">
    <name type="scientific">marine sediment metagenome</name>
    <dbReference type="NCBI Taxonomy" id="412755"/>
    <lineage>
        <taxon>unclassified sequences</taxon>
        <taxon>metagenomes</taxon>
        <taxon>ecological metagenomes</taxon>
    </lineage>
</organism>
<dbReference type="InterPro" id="IPR011050">
    <property type="entry name" value="Pectin_lyase_fold/virulence"/>
</dbReference>
<dbReference type="InterPro" id="IPR012334">
    <property type="entry name" value="Pectin_lyas_fold"/>
</dbReference>
<evidence type="ECO:0008006" key="2">
    <source>
        <dbReference type="Google" id="ProtNLM"/>
    </source>
</evidence>
<protein>
    <recommendedName>
        <fullName evidence="2">DUF1565 domain-containing protein</fullName>
    </recommendedName>
</protein>
<dbReference type="EMBL" id="BARV01007305">
    <property type="protein sequence ID" value="GAI06117.1"/>
    <property type="molecule type" value="Genomic_DNA"/>
</dbReference>
<gene>
    <name evidence="1" type="ORF">S06H3_14899</name>
</gene>
<name>X1KGG0_9ZZZZ</name>
<dbReference type="SUPFAM" id="SSF51126">
    <property type="entry name" value="Pectin lyase-like"/>
    <property type="match status" value="1"/>
</dbReference>
<reference evidence="1" key="1">
    <citation type="journal article" date="2014" name="Front. Microbiol.">
        <title>High frequency of phylogenetically diverse reductive dehalogenase-homologous genes in deep subseafloor sedimentary metagenomes.</title>
        <authorList>
            <person name="Kawai M."/>
            <person name="Futagami T."/>
            <person name="Toyoda A."/>
            <person name="Takaki Y."/>
            <person name="Nishi S."/>
            <person name="Hori S."/>
            <person name="Arai W."/>
            <person name="Tsubouchi T."/>
            <person name="Morono Y."/>
            <person name="Uchiyama I."/>
            <person name="Ito T."/>
            <person name="Fujiyama A."/>
            <person name="Inagaki F."/>
            <person name="Takami H."/>
        </authorList>
    </citation>
    <scope>NUCLEOTIDE SEQUENCE</scope>
    <source>
        <strain evidence="1">Expedition CK06-06</strain>
    </source>
</reference>
<accession>X1KGG0</accession>
<dbReference type="AlphaFoldDB" id="X1KGG0"/>
<proteinExistence type="predicted"/>
<dbReference type="Gene3D" id="2.160.20.10">
    <property type="entry name" value="Single-stranded right-handed beta-helix, Pectin lyase-like"/>
    <property type="match status" value="1"/>
</dbReference>
<evidence type="ECO:0000313" key="1">
    <source>
        <dbReference type="EMBL" id="GAI06117.1"/>
    </source>
</evidence>
<sequence length="99" mass="10566">MGKIVAISALVVLFGITGVAAGQIIYVDADASGVNDGSSWTDAYNYLQDALMMAFAEDEIRVAQGVYRPDEFVLSDRPNQGREETFQLISGVAVKGGYA</sequence>
<feature type="non-terminal residue" evidence="1">
    <location>
        <position position="99"/>
    </location>
</feature>